<dbReference type="SUPFAM" id="SSF55136">
    <property type="entry name" value="Probable bacterial effector-binding domain"/>
    <property type="match status" value="1"/>
</dbReference>
<evidence type="ECO:0000256" key="3">
    <source>
        <dbReference type="ARBA" id="ARBA00023163"/>
    </source>
</evidence>
<evidence type="ECO:0000313" key="6">
    <source>
        <dbReference type="Proteomes" id="UP000183253"/>
    </source>
</evidence>
<sequence>MKNKPATTNDYQQRINRVVEYIRMHLDEDIDLRVLAELSAFSPYHFHRIVSALLGEPLGEFIVRTRIETAARLLRYTDVPVAEIAYRVGYDTPSSLSKAFRRFFGISPKAYRITKNRPMMNSNIQSDAEIRLSKPRISEIPVKTVAYIRAQGNYSQVDYGSYFTRLWGYVREHKFFTAGIENLVIYHNDPDISQAGDLRCDVCLALPGGRAVADGDIGVKEIAGGKYAVFLYTGPYTGIGTAYKKICGEWLPESGCTLRDSPCFEKYVNHPDRVPAEKLKTEIYIPLM</sequence>
<evidence type="ECO:0000256" key="2">
    <source>
        <dbReference type="ARBA" id="ARBA00023125"/>
    </source>
</evidence>
<dbReference type="STRING" id="1033731.SAMN05444145_10117"/>
<keyword evidence="6" id="KW-1185">Reference proteome</keyword>
<dbReference type="PANTHER" id="PTHR40055:SF1">
    <property type="entry name" value="TRANSCRIPTIONAL REGULATOR YGIV-RELATED"/>
    <property type="match status" value="1"/>
</dbReference>
<dbReference type="OrthoDB" id="2569619at2"/>
<dbReference type="RefSeq" id="WP_010258506.1">
    <property type="nucleotide sequence ID" value="NZ_CAEG01000001.1"/>
</dbReference>
<dbReference type="Gene3D" id="1.10.10.60">
    <property type="entry name" value="Homeodomain-like"/>
    <property type="match status" value="2"/>
</dbReference>
<dbReference type="InterPro" id="IPR020449">
    <property type="entry name" value="Tscrpt_reg_AraC-type_HTH"/>
</dbReference>
<dbReference type="Pfam" id="PF12833">
    <property type="entry name" value="HTH_18"/>
    <property type="match status" value="1"/>
</dbReference>
<accession>A0A1H3WVN6</accession>
<evidence type="ECO:0000313" key="5">
    <source>
        <dbReference type="EMBL" id="SDZ91199.1"/>
    </source>
</evidence>
<keyword evidence="1" id="KW-0805">Transcription regulation</keyword>
<dbReference type="SMART" id="SM00871">
    <property type="entry name" value="AraC_E_bind"/>
    <property type="match status" value="1"/>
</dbReference>
<dbReference type="EMBL" id="FNRI01000001">
    <property type="protein sequence ID" value="SDZ91199.1"/>
    <property type="molecule type" value="Genomic_DNA"/>
</dbReference>
<keyword evidence="2" id="KW-0238">DNA-binding</keyword>
<dbReference type="SMART" id="SM00342">
    <property type="entry name" value="HTH_ARAC"/>
    <property type="match status" value="1"/>
</dbReference>
<gene>
    <name evidence="5" type="ORF">SAMN05444145_10117</name>
</gene>
<dbReference type="InterPro" id="IPR029442">
    <property type="entry name" value="GyrI-like"/>
</dbReference>
<proteinExistence type="predicted"/>
<dbReference type="GO" id="GO:0043565">
    <property type="term" value="F:sequence-specific DNA binding"/>
    <property type="evidence" value="ECO:0007669"/>
    <property type="project" value="InterPro"/>
</dbReference>
<dbReference type="AlphaFoldDB" id="A0A1H3WVN6"/>
<name>A0A1H3WVN6_9BACT</name>
<dbReference type="InterPro" id="IPR009057">
    <property type="entry name" value="Homeodomain-like_sf"/>
</dbReference>
<dbReference type="InterPro" id="IPR018060">
    <property type="entry name" value="HTH_AraC"/>
</dbReference>
<dbReference type="Gene3D" id="3.20.80.10">
    <property type="entry name" value="Regulatory factor, effector binding domain"/>
    <property type="match status" value="1"/>
</dbReference>
<organism evidence="5 6">
    <name type="scientific">Alistipes timonensis JC136</name>
    <dbReference type="NCBI Taxonomy" id="1033731"/>
    <lineage>
        <taxon>Bacteria</taxon>
        <taxon>Pseudomonadati</taxon>
        <taxon>Bacteroidota</taxon>
        <taxon>Bacteroidia</taxon>
        <taxon>Bacteroidales</taxon>
        <taxon>Rikenellaceae</taxon>
        <taxon>Alistipes</taxon>
    </lineage>
</organism>
<dbReference type="SUPFAM" id="SSF46689">
    <property type="entry name" value="Homeodomain-like"/>
    <property type="match status" value="2"/>
</dbReference>
<evidence type="ECO:0000259" key="4">
    <source>
        <dbReference type="PROSITE" id="PS01124"/>
    </source>
</evidence>
<evidence type="ECO:0000256" key="1">
    <source>
        <dbReference type="ARBA" id="ARBA00023015"/>
    </source>
</evidence>
<dbReference type="PANTHER" id="PTHR40055">
    <property type="entry name" value="TRANSCRIPTIONAL REGULATOR YGIV-RELATED"/>
    <property type="match status" value="1"/>
</dbReference>
<dbReference type="InterPro" id="IPR010499">
    <property type="entry name" value="AraC_E-bd"/>
</dbReference>
<keyword evidence="3" id="KW-0804">Transcription</keyword>
<dbReference type="InterPro" id="IPR050908">
    <property type="entry name" value="SmbC-like"/>
</dbReference>
<dbReference type="InterPro" id="IPR018062">
    <property type="entry name" value="HTH_AraC-typ_CS"/>
</dbReference>
<dbReference type="InterPro" id="IPR011256">
    <property type="entry name" value="Reg_factor_effector_dom_sf"/>
</dbReference>
<dbReference type="Pfam" id="PF06445">
    <property type="entry name" value="GyrI-like"/>
    <property type="match status" value="1"/>
</dbReference>
<dbReference type="PROSITE" id="PS00041">
    <property type="entry name" value="HTH_ARAC_FAMILY_1"/>
    <property type="match status" value="1"/>
</dbReference>
<feature type="domain" description="HTH araC/xylS-type" evidence="4">
    <location>
        <begin position="16"/>
        <end position="114"/>
    </location>
</feature>
<dbReference type="Proteomes" id="UP000183253">
    <property type="component" value="Unassembled WGS sequence"/>
</dbReference>
<dbReference type="PROSITE" id="PS01124">
    <property type="entry name" value="HTH_ARAC_FAMILY_2"/>
    <property type="match status" value="1"/>
</dbReference>
<dbReference type="PRINTS" id="PR00032">
    <property type="entry name" value="HTHARAC"/>
</dbReference>
<reference evidence="5 6" key="1">
    <citation type="submission" date="2016-10" db="EMBL/GenBank/DDBJ databases">
        <authorList>
            <person name="de Groot N.N."/>
        </authorList>
    </citation>
    <scope>NUCLEOTIDE SEQUENCE [LARGE SCALE GENOMIC DNA]</scope>
    <source>
        <strain evidence="5 6">DSM 25383</strain>
    </source>
</reference>
<dbReference type="GO" id="GO:0003700">
    <property type="term" value="F:DNA-binding transcription factor activity"/>
    <property type="evidence" value="ECO:0007669"/>
    <property type="project" value="InterPro"/>
</dbReference>
<protein>
    <submittedName>
        <fullName evidence="5">Transcriptional regulator, AraC family</fullName>
    </submittedName>
</protein>